<evidence type="ECO:0000313" key="2">
    <source>
        <dbReference type="EMBL" id="DAE02749.1"/>
    </source>
</evidence>
<dbReference type="InterPro" id="IPR003497">
    <property type="entry name" value="BRO_N_domain"/>
</dbReference>
<dbReference type="Pfam" id="PF02498">
    <property type="entry name" value="Bro-N"/>
    <property type="match status" value="1"/>
</dbReference>
<dbReference type="PROSITE" id="PS51750">
    <property type="entry name" value="BRO_N"/>
    <property type="match status" value="1"/>
</dbReference>
<dbReference type="SMART" id="SM01040">
    <property type="entry name" value="Bro-N"/>
    <property type="match status" value="1"/>
</dbReference>
<dbReference type="Pfam" id="PF03374">
    <property type="entry name" value="ANT"/>
    <property type="match status" value="1"/>
</dbReference>
<dbReference type="GO" id="GO:0003677">
    <property type="term" value="F:DNA binding"/>
    <property type="evidence" value="ECO:0007669"/>
    <property type="project" value="InterPro"/>
</dbReference>
<dbReference type="PANTHER" id="PTHR36180">
    <property type="entry name" value="DNA-BINDING PROTEIN-RELATED-RELATED"/>
    <property type="match status" value="1"/>
</dbReference>
<reference evidence="2" key="1">
    <citation type="journal article" date="2021" name="Proc. Natl. Acad. Sci. U.S.A.">
        <title>A Catalog of Tens of Thousands of Viruses from Human Metagenomes Reveals Hidden Associations with Chronic Diseases.</title>
        <authorList>
            <person name="Tisza M.J."/>
            <person name="Buck C.B."/>
        </authorList>
    </citation>
    <scope>NUCLEOTIDE SEQUENCE</scope>
    <source>
        <strain evidence="2">Ct39g3</strain>
    </source>
</reference>
<feature type="domain" description="Bro-N" evidence="1">
    <location>
        <begin position="1"/>
        <end position="106"/>
    </location>
</feature>
<proteinExistence type="predicted"/>
<sequence>MNKVKIFNSEEFGAVRTVTINGEPWFVGKDVALALGYSYPQKAVRDHVLEEDRGVNEMDTPSGRQKLVTINESGLYALIFGSKLDSAQRFKHWVTSEVLPAIRKTGSYQAPQGKELLALAVLEAQKTIEEQSKAIERMKPKVIFANAVETSHTSILIGDLAKLLKQNGVETGQKRLFDWMREKGYLIKRKGSDWNMPTQKAMNMKLFEVKESTVNNPDGSVRINRTTKVTGKGQTYFVNKFLDSRDNRDRDLEDVRV</sequence>
<dbReference type="EMBL" id="BK015351">
    <property type="protein sequence ID" value="DAE02749.1"/>
    <property type="molecule type" value="Genomic_DNA"/>
</dbReference>
<evidence type="ECO:0000259" key="1">
    <source>
        <dbReference type="PROSITE" id="PS51750"/>
    </source>
</evidence>
<accession>A0A8S5P824</accession>
<dbReference type="PANTHER" id="PTHR36180:SF2">
    <property type="entry name" value="BRO FAMILY PROTEIN"/>
    <property type="match status" value="1"/>
</dbReference>
<organism evidence="2">
    <name type="scientific">Siphoviridae sp. ct39g3</name>
    <dbReference type="NCBI Taxonomy" id="2825320"/>
    <lineage>
        <taxon>Viruses</taxon>
        <taxon>Duplodnaviria</taxon>
        <taxon>Heunggongvirae</taxon>
        <taxon>Uroviricota</taxon>
        <taxon>Caudoviricetes</taxon>
    </lineage>
</organism>
<dbReference type="InterPro" id="IPR005039">
    <property type="entry name" value="Ant_C"/>
</dbReference>
<protein>
    <submittedName>
        <fullName evidence="2">Repressor domain protein</fullName>
    </submittedName>
</protein>
<name>A0A8S5P824_9CAUD</name>